<organism evidence="2 3">
    <name type="scientific">Halopseudomonas litoralis</name>
    <dbReference type="NCBI Taxonomy" id="797277"/>
    <lineage>
        <taxon>Bacteria</taxon>
        <taxon>Pseudomonadati</taxon>
        <taxon>Pseudomonadota</taxon>
        <taxon>Gammaproteobacteria</taxon>
        <taxon>Pseudomonadales</taxon>
        <taxon>Pseudomonadaceae</taxon>
        <taxon>Halopseudomonas</taxon>
    </lineage>
</organism>
<dbReference type="AlphaFoldDB" id="A0A1H1UZ81"/>
<dbReference type="Proteomes" id="UP000243426">
    <property type="component" value="Chromosome I"/>
</dbReference>
<accession>A0A1H1UZ81</accession>
<dbReference type="InterPro" id="IPR029058">
    <property type="entry name" value="AB_hydrolase_fold"/>
</dbReference>
<dbReference type="Gene3D" id="3.40.50.1820">
    <property type="entry name" value="alpha/beta hydrolase"/>
    <property type="match status" value="1"/>
</dbReference>
<dbReference type="SUPFAM" id="SSF53474">
    <property type="entry name" value="alpha/beta-Hydrolases"/>
    <property type="match status" value="1"/>
</dbReference>
<dbReference type="Pfam" id="PF12146">
    <property type="entry name" value="Hydrolase_4"/>
    <property type="match status" value="1"/>
</dbReference>
<proteinExistence type="predicted"/>
<dbReference type="GO" id="GO:0016787">
    <property type="term" value="F:hydrolase activity"/>
    <property type="evidence" value="ECO:0007669"/>
    <property type="project" value="UniProtKB-KW"/>
</dbReference>
<reference evidence="3" key="1">
    <citation type="submission" date="2016-10" db="EMBL/GenBank/DDBJ databases">
        <authorList>
            <person name="Varghese N."/>
            <person name="Submissions S."/>
        </authorList>
    </citation>
    <scope>NUCLEOTIDE SEQUENCE [LARGE SCALE GENOMIC DNA]</scope>
    <source>
        <strain evidence="3">2SM5</strain>
    </source>
</reference>
<dbReference type="InterPro" id="IPR022742">
    <property type="entry name" value="Hydrolase_4"/>
</dbReference>
<feature type="domain" description="Serine aminopeptidase S33" evidence="1">
    <location>
        <begin position="100"/>
        <end position="329"/>
    </location>
</feature>
<evidence type="ECO:0000259" key="1">
    <source>
        <dbReference type="Pfam" id="PF12146"/>
    </source>
</evidence>
<dbReference type="PANTHER" id="PTHR11614">
    <property type="entry name" value="PHOSPHOLIPASE-RELATED"/>
    <property type="match status" value="1"/>
</dbReference>
<evidence type="ECO:0000313" key="3">
    <source>
        <dbReference type="Proteomes" id="UP000243426"/>
    </source>
</evidence>
<dbReference type="EMBL" id="LT629748">
    <property type="protein sequence ID" value="SDS77199.1"/>
    <property type="molecule type" value="Genomic_DNA"/>
</dbReference>
<keyword evidence="3" id="KW-1185">Reference proteome</keyword>
<dbReference type="InterPro" id="IPR051044">
    <property type="entry name" value="MAG_DAG_Lipase"/>
</dbReference>
<sequence length="346" mass="39542">MLHDDRLQIMFKTWNCVGIRSKRQIITRQLPPGRIPMDQAFLNSLVEQLPELEPGQPFNQAARQYASYYGIDFSADAAQHLGRITVDGFDVAVQVWRPSAPRGTLVLLHGYYDHMGLYQHLIRWALSQRLAVLAFDLPGHGLSSGARASIDCFLRYQQVLDGVLEQGRLWKLPAPWHFLGQSTGGAILIDRLLHGPMPEQAGQTILMAPLVRPRQWGVSQFSLKLLGGFIQQLGRRFTDNSTDLDFLEFIRQHDPLQAQVLPVAWVQALDKWIPRIETAVPAAHRPLIVQGQADGTVDWQHNIKVLQDKFDAPELFYLPKARHHLANEKPRYRRQYLDWLGERLGY</sequence>
<dbReference type="STRING" id="797277.SAMN05216198_2740"/>
<evidence type="ECO:0000313" key="2">
    <source>
        <dbReference type="EMBL" id="SDS77199.1"/>
    </source>
</evidence>
<keyword evidence="2" id="KW-0378">Hydrolase</keyword>
<gene>
    <name evidence="2" type="ORF">SAMN05216198_2740</name>
</gene>
<name>A0A1H1UZ81_9GAMM</name>
<protein>
    <submittedName>
        <fullName evidence="2">Lysophospholipase, alpha-beta hydrolase superfamily</fullName>
    </submittedName>
</protein>